<evidence type="ECO:0000313" key="3">
    <source>
        <dbReference type="Proteomes" id="UP000010074"/>
    </source>
</evidence>
<keyword evidence="1" id="KW-0732">Signal</keyword>
<evidence type="ECO:0000256" key="1">
    <source>
        <dbReference type="SAM" id="SignalP"/>
    </source>
</evidence>
<dbReference type="STRING" id="1069642.Bdt_0222"/>
<dbReference type="PATRIC" id="fig|1069642.3.peg.217"/>
<proteinExistence type="predicted"/>
<name>K7ZDX8_BDEBC</name>
<dbReference type="Proteomes" id="UP000010074">
    <property type="component" value="Chromosome"/>
</dbReference>
<dbReference type="HOGENOM" id="CLU_786804_0_0_7"/>
<dbReference type="EMBL" id="CP002930">
    <property type="protein sequence ID" value="AFX99931.1"/>
    <property type="molecule type" value="Genomic_DNA"/>
</dbReference>
<organism evidence="2 3">
    <name type="scientific">Bdellovibrio bacteriovorus str. Tiberius</name>
    <dbReference type="NCBI Taxonomy" id="1069642"/>
    <lineage>
        <taxon>Bacteria</taxon>
        <taxon>Pseudomonadati</taxon>
        <taxon>Bdellovibrionota</taxon>
        <taxon>Bdellovibrionia</taxon>
        <taxon>Bdellovibrionales</taxon>
        <taxon>Pseudobdellovibrionaceae</taxon>
        <taxon>Bdellovibrio</taxon>
    </lineage>
</organism>
<feature type="chain" id="PRO_5003914187" evidence="1">
    <location>
        <begin position="21"/>
        <end position="352"/>
    </location>
</feature>
<reference evidence="2 3" key="1">
    <citation type="journal article" date="2012" name="BMC Genomics">
        <title>Genome analysis of a simultaneously predatory and prey-independent, novel Bdellovibrio bacteriovorus from the River Tiber, supports in silico predictions of both ancient and recent lateral gene transfer from diverse bacteria.</title>
        <authorList>
            <person name="Hobley L."/>
            <person name="Lerner T.R."/>
            <person name="Williams L.E."/>
            <person name="Lambert C."/>
            <person name="Till R."/>
            <person name="Milner D.S."/>
            <person name="Basford S.M."/>
            <person name="Capeness M.J."/>
            <person name="Fenton A.K."/>
            <person name="Atterbury R.J."/>
            <person name="Harris M.A."/>
            <person name="Sockett R.E."/>
        </authorList>
    </citation>
    <scope>NUCLEOTIDE SEQUENCE [LARGE SCALE GENOMIC DNA]</scope>
    <source>
        <strain evidence="2 3">Tiberius</strain>
    </source>
</reference>
<dbReference type="RefSeq" id="WP_015089418.1">
    <property type="nucleotide sequence ID" value="NC_019567.1"/>
</dbReference>
<gene>
    <name evidence="2" type="ORF">Bdt_0222</name>
</gene>
<dbReference type="KEGG" id="bbat:Bdt_0222"/>
<sequence>MKALIYLISLLFVGTSQAYAWEAFYVLKPDELRFSKAATAFSQQAAPTDCRARLKEIACIVNPIQDPKESRRCQPGSETMAPALERIYDVIPAKLQQTFCSMQVIFIENDTEVLGYAGVLTWDSNSQPKGSFMGLRRALLEQNYDATSVIGWKEQKAFGLTPPPFVHLPEGPRSSIVLPNSLSALHYVIVHEIGHILDFSNKANDYVCPAGETCDPTNNPDDFLKMVPAPNSWSALSWQSPAKPKESQLFPLWSKLCFYDCKERLGIADMEEFYHQLAPTDFVTTYAAVSPWEDFAESLTFYVMSQHADFEYEIQTPFATHNLKTKWDGLFAKKFWMQDFLNRDLKYPTPLK</sequence>
<feature type="signal peptide" evidence="1">
    <location>
        <begin position="1"/>
        <end position="20"/>
    </location>
</feature>
<dbReference type="OrthoDB" id="5288890at2"/>
<protein>
    <submittedName>
        <fullName evidence="2">Uncharacterized protein</fullName>
    </submittedName>
</protein>
<accession>K7ZDX8</accession>
<evidence type="ECO:0000313" key="2">
    <source>
        <dbReference type="EMBL" id="AFX99931.1"/>
    </source>
</evidence>
<dbReference type="AlphaFoldDB" id="K7ZDX8"/>